<dbReference type="InterPro" id="IPR029063">
    <property type="entry name" value="SAM-dependent_MTases_sf"/>
</dbReference>
<evidence type="ECO:0000256" key="1">
    <source>
        <dbReference type="ARBA" id="ARBA00022603"/>
    </source>
</evidence>
<dbReference type="PROSITE" id="PS00092">
    <property type="entry name" value="N6_MTASE"/>
    <property type="match status" value="1"/>
</dbReference>
<dbReference type="OrthoDB" id="9803017at2"/>
<organism evidence="3 4">
    <name type="scientific">Candidatus Nanopelagicus limnae</name>
    <dbReference type="NCBI Taxonomy" id="1884634"/>
    <lineage>
        <taxon>Bacteria</taxon>
        <taxon>Bacillati</taxon>
        <taxon>Actinomycetota</taxon>
        <taxon>Actinomycetes</taxon>
        <taxon>Candidatus Nanopelagicales</taxon>
        <taxon>Candidatus Nanopelagicaceae</taxon>
        <taxon>Candidatus Nanopelagicus</taxon>
    </lineage>
</organism>
<evidence type="ECO:0000313" key="4">
    <source>
        <dbReference type="Proteomes" id="UP000217153"/>
    </source>
</evidence>
<sequence length="198" mass="21453">MSMRIIAGIGKGRKLFSPPSITRPTSDRAREGLFSSLTSTFSTLDGLHFLDLYAGSGAVGVEALSRGAALVEAIESNSVSAQVCEDNFALISKLEGVGKFKVHAKTVFEFLNHTASKPYEIIYIDPPYEVDNVEVEKILKKILTLGLLSRFGLVAIERDAKAKIFTWPDGLSELKVRSYGAGAIHYGVLTERIGSENG</sequence>
<dbReference type="Gene3D" id="3.40.50.150">
    <property type="entry name" value="Vaccinia Virus protein VP39"/>
    <property type="match status" value="1"/>
</dbReference>
<evidence type="ECO:0000256" key="2">
    <source>
        <dbReference type="ARBA" id="ARBA00022679"/>
    </source>
</evidence>
<dbReference type="GO" id="GO:0008168">
    <property type="term" value="F:methyltransferase activity"/>
    <property type="evidence" value="ECO:0007669"/>
    <property type="project" value="UniProtKB-KW"/>
</dbReference>
<dbReference type="AlphaFoldDB" id="A0A249JZM9"/>
<keyword evidence="4" id="KW-1185">Reference proteome</keyword>
<dbReference type="SUPFAM" id="SSF53335">
    <property type="entry name" value="S-adenosyl-L-methionine-dependent methyltransferases"/>
    <property type="match status" value="1"/>
</dbReference>
<dbReference type="EMBL" id="CP016768">
    <property type="protein sequence ID" value="ASY09952.2"/>
    <property type="molecule type" value="Genomic_DNA"/>
</dbReference>
<dbReference type="GO" id="GO:0003676">
    <property type="term" value="F:nucleic acid binding"/>
    <property type="evidence" value="ECO:0007669"/>
    <property type="project" value="InterPro"/>
</dbReference>
<name>A0A249JZM9_9ACTN</name>
<dbReference type="InterPro" id="IPR002052">
    <property type="entry name" value="DNA_methylase_N6_adenine_CS"/>
</dbReference>
<keyword evidence="1 3" id="KW-0489">Methyltransferase</keyword>
<proteinExistence type="predicted"/>
<evidence type="ECO:0000313" key="3">
    <source>
        <dbReference type="EMBL" id="ASY09952.2"/>
    </source>
</evidence>
<dbReference type="NCBIfam" id="TIGR00095">
    <property type="entry name" value="16S rRNA (guanine(966)-N(2))-methyltransferase RsmD"/>
    <property type="match status" value="1"/>
</dbReference>
<dbReference type="CDD" id="cd02440">
    <property type="entry name" value="AdoMet_MTases"/>
    <property type="match status" value="1"/>
</dbReference>
<dbReference type="Pfam" id="PF03602">
    <property type="entry name" value="Cons_hypoth95"/>
    <property type="match status" value="1"/>
</dbReference>
<dbReference type="GO" id="GO:0031167">
    <property type="term" value="P:rRNA methylation"/>
    <property type="evidence" value="ECO:0007669"/>
    <property type="project" value="InterPro"/>
</dbReference>
<dbReference type="Proteomes" id="UP000217153">
    <property type="component" value="Chromosome"/>
</dbReference>
<protein>
    <submittedName>
        <fullName evidence="3">16S rRNA (Guanine966-N2)-methyltransferase</fullName>
    </submittedName>
</protein>
<keyword evidence="2 3" id="KW-0808">Transferase</keyword>
<dbReference type="RefSeq" id="WP_095680823.1">
    <property type="nucleotide sequence ID" value="NZ_CP016768.2"/>
</dbReference>
<dbReference type="PIRSF" id="PIRSF004553">
    <property type="entry name" value="CHP00095"/>
    <property type="match status" value="1"/>
</dbReference>
<dbReference type="KEGG" id="abam:B1s21122_04085"/>
<dbReference type="PANTHER" id="PTHR43542">
    <property type="entry name" value="METHYLTRANSFERASE"/>
    <property type="match status" value="1"/>
</dbReference>
<accession>A0A249JZM9</accession>
<dbReference type="PANTHER" id="PTHR43542:SF1">
    <property type="entry name" value="METHYLTRANSFERASE"/>
    <property type="match status" value="1"/>
</dbReference>
<reference evidence="4" key="1">
    <citation type="submission" date="2016-10" db="EMBL/GenBank/DDBJ databases">
        <title>High microdiversification within the ubiquitous acI lineage of Actinobacteria.</title>
        <authorList>
            <person name="Neuenschwander S.M."/>
            <person name="Salcher M."/>
            <person name="Ghai R."/>
            <person name="Pernthaler J."/>
        </authorList>
    </citation>
    <scope>NUCLEOTIDE SEQUENCE [LARGE SCALE GENOMIC DNA]</scope>
</reference>
<dbReference type="InterPro" id="IPR004398">
    <property type="entry name" value="RNA_MeTrfase_RsmD"/>
</dbReference>
<gene>
    <name evidence="3" type="primary">rsmD</name>
    <name evidence="3" type="ORF">B1s21122_04085</name>
</gene>